<evidence type="ECO:0000256" key="1">
    <source>
        <dbReference type="SAM" id="Phobius"/>
    </source>
</evidence>
<organism evidence="2 3">
    <name type="scientific">Vibrio cholerae</name>
    <dbReference type="NCBI Taxonomy" id="666"/>
    <lineage>
        <taxon>Bacteria</taxon>
        <taxon>Pseudomonadati</taxon>
        <taxon>Pseudomonadota</taxon>
        <taxon>Gammaproteobacteria</taxon>
        <taxon>Vibrionales</taxon>
        <taxon>Vibrionaceae</taxon>
        <taxon>Vibrio</taxon>
    </lineage>
</organism>
<keyword evidence="1" id="KW-0812">Transmembrane</keyword>
<keyword evidence="1" id="KW-1133">Transmembrane helix</keyword>
<accession>A0A5Q6PCU4</accession>
<feature type="transmembrane region" description="Helical" evidence="1">
    <location>
        <begin position="7"/>
        <end position="24"/>
    </location>
</feature>
<evidence type="ECO:0000313" key="3">
    <source>
        <dbReference type="Proteomes" id="UP000323225"/>
    </source>
</evidence>
<feature type="transmembrane region" description="Helical" evidence="1">
    <location>
        <begin position="180"/>
        <end position="197"/>
    </location>
</feature>
<dbReference type="Proteomes" id="UP000323225">
    <property type="component" value="Unassembled WGS sequence"/>
</dbReference>
<gene>
    <name evidence="2" type="ORF">F0M16_21860</name>
</gene>
<evidence type="ECO:0000313" key="2">
    <source>
        <dbReference type="EMBL" id="KAA1252631.1"/>
    </source>
</evidence>
<name>A0A5Q6PCU4_VIBCL</name>
<proteinExistence type="predicted"/>
<protein>
    <submittedName>
        <fullName evidence="2">Uncharacterized protein</fullName>
    </submittedName>
</protein>
<dbReference type="EMBL" id="VUAA01000049">
    <property type="protein sequence ID" value="KAA1252631.1"/>
    <property type="molecule type" value="Genomic_DNA"/>
</dbReference>
<dbReference type="AlphaFoldDB" id="A0A5Q6PCU4"/>
<comment type="caution">
    <text evidence="2">The sequence shown here is derived from an EMBL/GenBank/DDBJ whole genome shotgun (WGS) entry which is preliminary data.</text>
</comment>
<reference evidence="2 3" key="1">
    <citation type="submission" date="2019-09" db="EMBL/GenBank/DDBJ databases">
        <authorList>
            <person name="Kritzky A."/>
            <person name="Schelkanova E.Y."/>
            <person name="Alkhova Z.V."/>
            <person name="Smirnova N.I."/>
        </authorList>
    </citation>
    <scope>NUCLEOTIDE SEQUENCE [LARGE SCALE GENOMIC DNA]</scope>
    <source>
        <strain evidence="2 3">M1526</strain>
    </source>
</reference>
<keyword evidence="1" id="KW-0472">Membrane</keyword>
<sequence>MRKFFTIWEALLISLTIISFFTHYEFIKKDIQISYHVLPVYLDGRYQSLCEIKKETSCFKGYPSDLISINIQNFSNEDLELLQFEVYGIFDLEDVFLKSTSDNINNQYRTSDVLSYNQDIGVIYLRINNLDKNSHTVIELYGKVLSNHLAFGISDSTNNKRVEYKYLMLSEEENLFTSRSLRIVILFLILIVLSRLFRLKVRH</sequence>